<keyword evidence="2" id="KW-0472">Membrane</keyword>
<name>A0AAJ0G5H0_9PEZI</name>
<keyword evidence="2" id="KW-1133">Transmembrane helix</keyword>
<evidence type="ECO:0000256" key="1">
    <source>
        <dbReference type="SAM" id="MobiDB-lite"/>
    </source>
</evidence>
<gene>
    <name evidence="3" type="ORF">LTR09_009818</name>
</gene>
<keyword evidence="2" id="KW-0812">Transmembrane</keyword>
<feature type="transmembrane region" description="Helical" evidence="2">
    <location>
        <begin position="107"/>
        <end position="128"/>
    </location>
</feature>
<proteinExistence type="predicted"/>
<evidence type="ECO:0000256" key="2">
    <source>
        <dbReference type="SAM" id="Phobius"/>
    </source>
</evidence>
<reference evidence="3" key="1">
    <citation type="submission" date="2023-04" db="EMBL/GenBank/DDBJ databases">
        <title>Black Yeasts Isolated from many extreme environments.</title>
        <authorList>
            <person name="Coleine C."/>
            <person name="Stajich J.E."/>
            <person name="Selbmann L."/>
        </authorList>
    </citation>
    <scope>NUCLEOTIDE SEQUENCE</scope>
    <source>
        <strain evidence="3">CCFEE 5312</strain>
    </source>
</reference>
<evidence type="ECO:0000313" key="4">
    <source>
        <dbReference type="Proteomes" id="UP001271007"/>
    </source>
</evidence>
<organism evidence="3 4">
    <name type="scientific">Extremus antarcticus</name>
    <dbReference type="NCBI Taxonomy" id="702011"/>
    <lineage>
        <taxon>Eukaryota</taxon>
        <taxon>Fungi</taxon>
        <taxon>Dikarya</taxon>
        <taxon>Ascomycota</taxon>
        <taxon>Pezizomycotina</taxon>
        <taxon>Dothideomycetes</taxon>
        <taxon>Dothideomycetidae</taxon>
        <taxon>Mycosphaerellales</taxon>
        <taxon>Extremaceae</taxon>
        <taxon>Extremus</taxon>
    </lineage>
</organism>
<feature type="region of interest" description="Disordered" evidence="1">
    <location>
        <begin position="225"/>
        <end position="245"/>
    </location>
</feature>
<feature type="transmembrane region" description="Helical" evidence="2">
    <location>
        <begin position="67"/>
        <end position="86"/>
    </location>
</feature>
<keyword evidence="4" id="KW-1185">Reference proteome</keyword>
<dbReference type="Proteomes" id="UP001271007">
    <property type="component" value="Unassembled WGS sequence"/>
</dbReference>
<dbReference type="AlphaFoldDB" id="A0AAJ0G5H0"/>
<evidence type="ECO:0000313" key="3">
    <source>
        <dbReference type="EMBL" id="KAK3048923.1"/>
    </source>
</evidence>
<comment type="caution">
    <text evidence="3">The sequence shown here is derived from an EMBL/GenBank/DDBJ whole genome shotgun (WGS) entry which is preliminary data.</text>
</comment>
<feature type="transmembrane region" description="Helical" evidence="2">
    <location>
        <begin position="195"/>
        <end position="215"/>
    </location>
</feature>
<protein>
    <submittedName>
        <fullName evidence="3">Uncharacterized protein</fullName>
    </submittedName>
</protein>
<feature type="transmembrane region" description="Helical" evidence="2">
    <location>
        <begin position="7"/>
        <end position="30"/>
    </location>
</feature>
<dbReference type="EMBL" id="JAWDJX010000044">
    <property type="protein sequence ID" value="KAK3048923.1"/>
    <property type="molecule type" value="Genomic_DNA"/>
</dbReference>
<sequence length="245" mass="27409">MTSLPLYGAIALQFIDTVVELAFIVNFVGWNHSRAGKEFFVSYQGSEFSLNGKPLNYLVDQGHTANGAAGTSIVVIGVGGALALYLRRRQLKHNNELRGFTKFLYNFWLYMTAITAVFTIAAFVYLFVVTYQHAGQHIDLGIASQLNNQPYPGNVPYPKNTWTPQNWFPAMLELDLVSAHDRSDIKFHVALIKGWQWNLIPMVILSIITAVLAFIDKKRHDQGINRSNGASRLEAARKKSGSPYS</sequence>
<accession>A0AAJ0G5H0</accession>